<feature type="region of interest" description="Disordered" evidence="16">
    <location>
        <begin position="927"/>
        <end position="953"/>
    </location>
</feature>
<dbReference type="InterPro" id="IPR019821">
    <property type="entry name" value="Kinesin_motor_CS"/>
</dbReference>
<reference evidence="18 19" key="1">
    <citation type="submission" date="2018-10" db="EMBL/GenBank/DDBJ databases">
        <title>Genome assembly for a Yunnan-Guizhou Plateau 3E fish, Anabarilius grahami (Regan), and its evolutionary and genetic applications.</title>
        <authorList>
            <person name="Jiang W."/>
        </authorList>
    </citation>
    <scope>NUCLEOTIDE SEQUENCE [LARGE SCALE GENOMIC DNA]</scope>
    <source>
        <strain evidence="18">AG-KIZ</strain>
        <tissue evidence="18">Muscle</tissue>
    </source>
</reference>
<evidence type="ECO:0000313" key="19">
    <source>
        <dbReference type="Proteomes" id="UP000281406"/>
    </source>
</evidence>
<feature type="region of interest" description="Disordered" evidence="16">
    <location>
        <begin position="974"/>
        <end position="1009"/>
    </location>
</feature>
<feature type="domain" description="Kinesin motor" evidence="17">
    <location>
        <begin position="1"/>
        <end position="299"/>
    </location>
</feature>
<evidence type="ECO:0000313" key="18">
    <source>
        <dbReference type="EMBL" id="ROL45275.1"/>
    </source>
</evidence>
<keyword evidence="6" id="KW-0547">Nucleotide-binding</keyword>
<dbReference type="GO" id="GO:0051301">
    <property type="term" value="P:cell division"/>
    <property type="evidence" value="ECO:0007669"/>
    <property type="project" value="UniProtKB-KW"/>
</dbReference>
<comment type="subcellular location">
    <subcellularLocation>
        <location evidence="1">Cytoplasm</location>
        <location evidence="1">Cytoskeleton</location>
    </subcellularLocation>
</comment>
<evidence type="ECO:0000256" key="15">
    <source>
        <dbReference type="SAM" id="Coils"/>
    </source>
</evidence>
<dbReference type="GO" id="GO:0072686">
    <property type="term" value="C:mitotic spindle"/>
    <property type="evidence" value="ECO:0007669"/>
    <property type="project" value="TreeGrafter"/>
</dbReference>
<evidence type="ECO:0000256" key="16">
    <source>
        <dbReference type="SAM" id="MobiDB-lite"/>
    </source>
</evidence>
<sequence length="1009" mass="113720">MASSQIPAAKKDEKGRNIQVVVRCRPFNTVERKSASHTVVECEQNRKEVTVRTGGATDKAARKTYTFDMDPLAGIIPRTLHQIFEKLSNNGTEFSVKVSLLEIYNEELFDLLSPAPDVTERLQLFDDPRNKRGVTIKGLEEITVHNKNEVYQILERGAAKRKTASTLMNAYSSRSHSVFSVTIHMKEITLDGEELVKIGKLNLVDLAGSENIGRSGAVDKRAREAGNINQSLLTLGRVIKALVERGPHVPYRESKLTRILQDSLGGRTKTSIIATVSPASINLEETLSTLDYANRAKSIMNKPEVNQKLTKRTLIKARFFTDEYTEEIERLKRDLAATRDKHGVYLSVDNYENMNSKLMSQEEQITEYNERIAAVEEELKKIVDLFTDSKQKLDQCTEDLQDKNQRLEEAHKDLTETRHRLTREEFIASQLQSNEVQLFSTADQLLNTADASTQDVSGLHAKLQRKKEVELHNGEVQQSFAQRMENCYNSMQTSLQEQSHKHAAMIDYYRSSVGELLNTNGTVFKETLGAVCESYSSIKGAVGEGVERCKERVLHQEKLSQEARNSMLEILDEHKQYLEEVLVAQAVPGIRSVMVMNDSLKQTLHRYHTLAEQMQGLKAEMMSFFDSYMESLASMRECAVQGFSSLRAEHDKLKQQISQAGNSHQARVAELVHCLQNQLNLLAVDTQTDFEGLSQAASAQIVPLETLESSIKSKCTVAEEHTVSVRARLGSSVDGVITGMNGVTEEGERALEECAGYCGLLQMSLDSLAESGLRWCSEARNSTENKAQEQLKLIRETDTAVQDLLKSVDEKGKKAVQDCEAHLSHMRQEVEGILGRVELQTGKDDATLQEHTETLSSINTQTLDTVHNFISSELRQDLPTGMTPQRREYMYPRVLNKPRSREELEEEFRAQQEELQCTLSQCETVNEAEEEKPLDQDSLEDEISVSSDGNITEQSCSDENLMCYENGRVPFFRKKSKKENGNKSLNRSKVENESLCTPPRSKLPLRCQN</sequence>
<dbReference type="InterPro" id="IPR025901">
    <property type="entry name" value="Kinesin-assoc_MT-bd_dom"/>
</dbReference>
<evidence type="ECO:0000256" key="1">
    <source>
        <dbReference type="ARBA" id="ARBA00004245"/>
    </source>
</evidence>
<evidence type="ECO:0000256" key="12">
    <source>
        <dbReference type="ARBA" id="ARBA00023306"/>
    </source>
</evidence>
<keyword evidence="10" id="KW-0505">Motor protein</keyword>
<comment type="caution">
    <text evidence="18">The sequence shown here is derived from an EMBL/GenBank/DDBJ whole genome shotgun (WGS) entry which is preliminary data.</text>
</comment>
<evidence type="ECO:0000256" key="4">
    <source>
        <dbReference type="ARBA" id="ARBA00022618"/>
    </source>
</evidence>
<dbReference type="InterPro" id="IPR047241">
    <property type="entry name" value="KIF11-like_kin_motor_dom"/>
</dbReference>
<dbReference type="Pfam" id="PF13931">
    <property type="entry name" value="Microtub_bind"/>
    <property type="match status" value="1"/>
</dbReference>
<feature type="coiled-coil region" evidence="15">
    <location>
        <begin position="321"/>
        <end position="424"/>
    </location>
</feature>
<dbReference type="PROSITE" id="PS00411">
    <property type="entry name" value="KINESIN_MOTOR_1"/>
    <property type="match status" value="1"/>
</dbReference>
<dbReference type="GO" id="GO:0005876">
    <property type="term" value="C:spindle microtubule"/>
    <property type="evidence" value="ECO:0007669"/>
    <property type="project" value="TreeGrafter"/>
</dbReference>
<evidence type="ECO:0000256" key="6">
    <source>
        <dbReference type="ARBA" id="ARBA00022741"/>
    </source>
</evidence>
<comment type="similarity">
    <text evidence="13">Belongs to the TRAFAC class myosin-kinesin ATPase superfamily. Kinesin family. KIN-5/BimC subfamily.</text>
</comment>
<keyword evidence="11" id="KW-0206">Cytoskeleton</keyword>
<dbReference type="PRINTS" id="PR00380">
    <property type="entry name" value="KINESINHEAVY"/>
</dbReference>
<dbReference type="GO" id="GO:0090307">
    <property type="term" value="P:mitotic spindle assembly"/>
    <property type="evidence" value="ECO:0007669"/>
    <property type="project" value="TreeGrafter"/>
</dbReference>
<evidence type="ECO:0000256" key="9">
    <source>
        <dbReference type="ARBA" id="ARBA00023054"/>
    </source>
</evidence>
<evidence type="ECO:0000256" key="5">
    <source>
        <dbReference type="ARBA" id="ARBA00022701"/>
    </source>
</evidence>
<proteinExistence type="inferred from homology"/>
<dbReference type="GO" id="GO:0008017">
    <property type="term" value="F:microtubule binding"/>
    <property type="evidence" value="ECO:0007669"/>
    <property type="project" value="InterPro"/>
</dbReference>
<dbReference type="InterPro" id="IPR027417">
    <property type="entry name" value="P-loop_NTPase"/>
</dbReference>
<keyword evidence="19" id="KW-1185">Reference proteome</keyword>
<dbReference type="GO" id="GO:0008574">
    <property type="term" value="F:plus-end-directed microtubule motor activity"/>
    <property type="evidence" value="ECO:0007669"/>
    <property type="project" value="TreeGrafter"/>
</dbReference>
<keyword evidence="3" id="KW-0597">Phosphoprotein</keyword>
<dbReference type="PANTHER" id="PTHR47970">
    <property type="entry name" value="KINESIN-LIKE PROTEIN KIF11"/>
    <property type="match status" value="1"/>
</dbReference>
<keyword evidence="7" id="KW-0498">Mitosis</keyword>
<protein>
    <submittedName>
        <fullName evidence="18">Kinesin-like protein KIF11</fullName>
    </submittedName>
</protein>
<keyword evidence="12" id="KW-0131">Cell cycle</keyword>
<comment type="caution">
    <text evidence="14">Lacks conserved residue(s) required for the propagation of feature annotation.</text>
</comment>
<dbReference type="GO" id="GO:0048731">
    <property type="term" value="P:system development"/>
    <property type="evidence" value="ECO:0007669"/>
    <property type="project" value="UniProtKB-ARBA"/>
</dbReference>
<dbReference type="AlphaFoldDB" id="A0A3N0YGA4"/>
<dbReference type="CDD" id="cd01364">
    <property type="entry name" value="KISc_BimC_Eg5"/>
    <property type="match status" value="1"/>
</dbReference>
<dbReference type="GO" id="GO:0005524">
    <property type="term" value="F:ATP binding"/>
    <property type="evidence" value="ECO:0007669"/>
    <property type="project" value="UniProtKB-KW"/>
</dbReference>
<dbReference type="SMART" id="SM00129">
    <property type="entry name" value="KISc"/>
    <property type="match status" value="1"/>
</dbReference>
<dbReference type="Pfam" id="PF00225">
    <property type="entry name" value="Kinesin"/>
    <property type="match status" value="1"/>
</dbReference>
<dbReference type="Gene3D" id="3.40.850.10">
    <property type="entry name" value="Kinesin motor domain"/>
    <property type="match status" value="2"/>
</dbReference>
<dbReference type="InterPro" id="IPR047149">
    <property type="entry name" value="KIF11-like"/>
</dbReference>
<evidence type="ECO:0000256" key="13">
    <source>
        <dbReference type="ARBA" id="ARBA00034704"/>
    </source>
</evidence>
<dbReference type="EMBL" id="RJVU01042598">
    <property type="protein sequence ID" value="ROL45275.1"/>
    <property type="molecule type" value="Genomic_DNA"/>
</dbReference>
<gene>
    <name evidence="18" type="ORF">DPX16_17886</name>
</gene>
<keyword evidence="5" id="KW-0493">Microtubule</keyword>
<dbReference type="FunFam" id="3.40.850.10:FF:000019">
    <property type="entry name" value="Kinesin-like protein KIN-5D"/>
    <property type="match status" value="1"/>
</dbReference>
<feature type="compositionally biased region" description="Acidic residues" evidence="16">
    <location>
        <begin position="927"/>
        <end position="943"/>
    </location>
</feature>
<dbReference type="PANTHER" id="PTHR47970:SF12">
    <property type="entry name" value="KINESIN FAMILY MEMBER 11"/>
    <property type="match status" value="1"/>
</dbReference>
<dbReference type="InterPro" id="IPR001752">
    <property type="entry name" value="Kinesin_motor_dom"/>
</dbReference>
<keyword evidence="8" id="KW-0067">ATP-binding</keyword>
<accession>A0A3N0YGA4</accession>
<organism evidence="18 19">
    <name type="scientific">Anabarilius grahami</name>
    <name type="common">Kanglang fish</name>
    <name type="synonym">Barilius grahami</name>
    <dbReference type="NCBI Taxonomy" id="495550"/>
    <lineage>
        <taxon>Eukaryota</taxon>
        <taxon>Metazoa</taxon>
        <taxon>Chordata</taxon>
        <taxon>Craniata</taxon>
        <taxon>Vertebrata</taxon>
        <taxon>Euteleostomi</taxon>
        <taxon>Actinopterygii</taxon>
        <taxon>Neopterygii</taxon>
        <taxon>Teleostei</taxon>
        <taxon>Ostariophysi</taxon>
        <taxon>Cypriniformes</taxon>
        <taxon>Xenocyprididae</taxon>
        <taxon>Xenocypridinae</taxon>
        <taxon>Xenocypridinae incertae sedis</taxon>
        <taxon>Anabarilius</taxon>
    </lineage>
</organism>
<evidence type="ECO:0000256" key="2">
    <source>
        <dbReference type="ARBA" id="ARBA00022490"/>
    </source>
</evidence>
<feature type="compositionally biased region" description="Polar residues" evidence="16">
    <location>
        <begin position="944"/>
        <end position="953"/>
    </location>
</feature>
<keyword evidence="9 15" id="KW-0175">Coiled coil</keyword>
<evidence type="ECO:0000259" key="17">
    <source>
        <dbReference type="PROSITE" id="PS50067"/>
    </source>
</evidence>
<evidence type="ECO:0000256" key="7">
    <source>
        <dbReference type="ARBA" id="ARBA00022776"/>
    </source>
</evidence>
<evidence type="ECO:0000256" key="14">
    <source>
        <dbReference type="PROSITE-ProRule" id="PRU00283"/>
    </source>
</evidence>
<dbReference type="Proteomes" id="UP000281406">
    <property type="component" value="Unassembled WGS sequence"/>
</dbReference>
<dbReference type="GO" id="GO:0005634">
    <property type="term" value="C:nucleus"/>
    <property type="evidence" value="ECO:0007669"/>
    <property type="project" value="TreeGrafter"/>
</dbReference>
<keyword evidence="4" id="KW-0132">Cell division</keyword>
<dbReference type="GO" id="GO:0051231">
    <property type="term" value="P:spindle elongation"/>
    <property type="evidence" value="ECO:0007669"/>
    <property type="project" value="TreeGrafter"/>
</dbReference>
<name>A0A3N0YGA4_ANAGA</name>
<keyword evidence="2" id="KW-0963">Cytoplasm</keyword>
<dbReference type="GO" id="GO:0007018">
    <property type="term" value="P:microtubule-based movement"/>
    <property type="evidence" value="ECO:0007669"/>
    <property type="project" value="InterPro"/>
</dbReference>
<dbReference type="PROSITE" id="PS50067">
    <property type="entry name" value="KINESIN_MOTOR_2"/>
    <property type="match status" value="1"/>
</dbReference>
<evidence type="ECO:0000256" key="10">
    <source>
        <dbReference type="ARBA" id="ARBA00023175"/>
    </source>
</evidence>
<evidence type="ECO:0000256" key="3">
    <source>
        <dbReference type="ARBA" id="ARBA00022553"/>
    </source>
</evidence>
<evidence type="ECO:0000256" key="11">
    <source>
        <dbReference type="ARBA" id="ARBA00023212"/>
    </source>
</evidence>
<evidence type="ECO:0000256" key="8">
    <source>
        <dbReference type="ARBA" id="ARBA00022840"/>
    </source>
</evidence>
<dbReference type="InterPro" id="IPR036961">
    <property type="entry name" value="Kinesin_motor_dom_sf"/>
</dbReference>
<dbReference type="SUPFAM" id="SSF52540">
    <property type="entry name" value="P-loop containing nucleoside triphosphate hydrolases"/>
    <property type="match status" value="1"/>
</dbReference>
<dbReference type="OrthoDB" id="3176171at2759"/>